<sequence>MTASFFVAQNEEVISIAIKGRKPKPTALKILEGNAGKRQLNNELTPTKKAPEMP</sequence>
<keyword evidence="2" id="KW-1185">Reference proteome</keyword>
<evidence type="ECO:0000313" key="1">
    <source>
        <dbReference type="EMBL" id="CQR73801.1"/>
    </source>
</evidence>
<dbReference type="Proteomes" id="UP000049855">
    <property type="component" value="Unassembled WGS sequence"/>
</dbReference>
<name>A0A0U1L2C0_9FIRM</name>
<organism evidence="1 2">
    <name type="scientific">Sporomusa ovata</name>
    <dbReference type="NCBI Taxonomy" id="2378"/>
    <lineage>
        <taxon>Bacteria</taxon>
        <taxon>Bacillati</taxon>
        <taxon>Bacillota</taxon>
        <taxon>Negativicutes</taxon>
        <taxon>Selenomonadales</taxon>
        <taxon>Sporomusaceae</taxon>
        <taxon>Sporomusa</taxon>
    </lineage>
</organism>
<dbReference type="AlphaFoldDB" id="A0A0U1L2C0"/>
<gene>
    <name evidence="1" type="ORF">SpAn4DRAFT_0263</name>
</gene>
<protein>
    <submittedName>
        <fullName evidence="1">Phage terminase small subunit</fullName>
    </submittedName>
</protein>
<dbReference type="EMBL" id="CTRP01000014">
    <property type="protein sequence ID" value="CQR73801.1"/>
    <property type="molecule type" value="Genomic_DNA"/>
</dbReference>
<accession>A0A0U1L2C0</accession>
<proteinExistence type="predicted"/>
<evidence type="ECO:0000313" key="2">
    <source>
        <dbReference type="Proteomes" id="UP000049855"/>
    </source>
</evidence>
<reference evidence="2" key="1">
    <citation type="submission" date="2015-03" db="EMBL/GenBank/DDBJ databases">
        <authorList>
            <person name="Nijsse Bart"/>
        </authorList>
    </citation>
    <scope>NUCLEOTIDE SEQUENCE [LARGE SCALE GENOMIC DNA]</scope>
</reference>